<dbReference type="InterPro" id="IPR011049">
    <property type="entry name" value="Serralysin-like_metalloprot_C"/>
</dbReference>
<sequence length="209" mass="21519">MAGEFLNIALSDGDDEFVASSDASIGLTDSLRLNAGDGDDAITLNGVSGVANGELGDDYLAGNHGNDTLRGDEGADTLLGGGGRDKLFGGEGSDSLAGGSGFDTLIGGDGDDTIIGGSEDDVLYGDTNVNRDGTQGSDTFVFGTDDGNDKVWDFSSDFDIFLMAGGADIEISYQNAHSIVTFGNTEITVYQVHLTEDDFIGDFGDVLLV</sequence>
<evidence type="ECO:0000256" key="1">
    <source>
        <dbReference type="ARBA" id="ARBA00004613"/>
    </source>
</evidence>
<dbReference type="AlphaFoldDB" id="A0A0P1GWC2"/>
<comment type="subcellular location">
    <subcellularLocation>
        <location evidence="1">Secreted</location>
    </subcellularLocation>
</comment>
<dbReference type="Gene3D" id="2.150.10.10">
    <property type="entry name" value="Serralysin-like metalloprotease, C-terminal"/>
    <property type="match status" value="2"/>
</dbReference>
<dbReference type="InterPro" id="IPR018511">
    <property type="entry name" value="Hemolysin-typ_Ca-bd_CS"/>
</dbReference>
<dbReference type="EMBL" id="CYSD01000032">
    <property type="protein sequence ID" value="CUH78752.1"/>
    <property type="molecule type" value="Genomic_DNA"/>
</dbReference>
<name>A0A0P1GWC2_9RHOB</name>
<reference evidence="3 4" key="1">
    <citation type="submission" date="2015-09" db="EMBL/GenBank/DDBJ databases">
        <authorList>
            <consortium name="Swine Surveillance"/>
        </authorList>
    </citation>
    <scope>NUCLEOTIDE SEQUENCE [LARGE SCALE GENOMIC DNA]</scope>
    <source>
        <strain evidence="3 4">CECT 7557</strain>
    </source>
</reference>
<dbReference type="InterPro" id="IPR001343">
    <property type="entry name" value="Hemolysn_Ca-bd"/>
</dbReference>
<dbReference type="PRINTS" id="PR00313">
    <property type="entry name" value="CABNDNGRPT"/>
</dbReference>
<dbReference type="PANTHER" id="PTHR38340:SF1">
    <property type="entry name" value="S-LAYER PROTEIN"/>
    <property type="match status" value="1"/>
</dbReference>
<gene>
    <name evidence="3" type="primary">hlyA_2</name>
    <name evidence="3" type="ORF">TRM7557_02028</name>
</gene>
<protein>
    <submittedName>
        <fullName evidence="3">Hemolysin, chromosomal</fullName>
    </submittedName>
</protein>
<dbReference type="GO" id="GO:0005509">
    <property type="term" value="F:calcium ion binding"/>
    <property type="evidence" value="ECO:0007669"/>
    <property type="project" value="InterPro"/>
</dbReference>
<dbReference type="STRING" id="928856.SAMN04488049_12122"/>
<dbReference type="Proteomes" id="UP000052022">
    <property type="component" value="Unassembled WGS sequence"/>
</dbReference>
<dbReference type="SUPFAM" id="SSF51120">
    <property type="entry name" value="beta-Roll"/>
    <property type="match status" value="1"/>
</dbReference>
<accession>A0A0P1GWC2</accession>
<proteinExistence type="predicted"/>
<evidence type="ECO:0000256" key="2">
    <source>
        <dbReference type="ARBA" id="ARBA00022525"/>
    </source>
</evidence>
<organism evidence="3 4">
    <name type="scientific">Tritonibacter multivorans</name>
    <dbReference type="NCBI Taxonomy" id="928856"/>
    <lineage>
        <taxon>Bacteria</taxon>
        <taxon>Pseudomonadati</taxon>
        <taxon>Pseudomonadota</taxon>
        <taxon>Alphaproteobacteria</taxon>
        <taxon>Rhodobacterales</taxon>
        <taxon>Paracoccaceae</taxon>
        <taxon>Tritonibacter</taxon>
    </lineage>
</organism>
<evidence type="ECO:0000313" key="4">
    <source>
        <dbReference type="Proteomes" id="UP000052022"/>
    </source>
</evidence>
<keyword evidence="2" id="KW-0964">Secreted</keyword>
<dbReference type="InterPro" id="IPR050557">
    <property type="entry name" value="RTX_toxin/Mannuronan_C5-epim"/>
</dbReference>
<dbReference type="Pfam" id="PF00353">
    <property type="entry name" value="HemolysinCabind"/>
    <property type="match status" value="1"/>
</dbReference>
<dbReference type="PANTHER" id="PTHR38340">
    <property type="entry name" value="S-LAYER PROTEIN"/>
    <property type="match status" value="1"/>
</dbReference>
<evidence type="ECO:0000313" key="3">
    <source>
        <dbReference type="EMBL" id="CUH78752.1"/>
    </source>
</evidence>
<dbReference type="RefSeq" id="WP_058290091.1">
    <property type="nucleotide sequence ID" value="NZ_CYSD01000032.1"/>
</dbReference>
<keyword evidence="4" id="KW-1185">Reference proteome</keyword>
<dbReference type="PROSITE" id="PS00330">
    <property type="entry name" value="HEMOLYSIN_CALCIUM"/>
    <property type="match status" value="4"/>
</dbReference>
<dbReference type="GO" id="GO:0005576">
    <property type="term" value="C:extracellular region"/>
    <property type="evidence" value="ECO:0007669"/>
    <property type="project" value="UniProtKB-SubCell"/>
</dbReference>
<dbReference type="OrthoDB" id="5618759at2"/>